<dbReference type="AlphaFoldDB" id="A0A840GJ56"/>
<dbReference type="Gene3D" id="2.40.370.10">
    <property type="entry name" value="AttH-like domain"/>
    <property type="match status" value="2"/>
</dbReference>
<sequence length="415" mass="44669">MNKRSFLLALAALPAWRALGAAPLGPGAPSAPAAAGAPVAARPGPVVFAPVLRGRPLFFPRDHGAHPDFRTEWWYATGWLQLPDGSPLGFQTTFFRVRTGAGEGNPSSFAPRQLILAHAAIADPRLGRLRHDQRAARVLGGANATSAAGAGYSSARTDVHVGDWSFRQTDDSGRRYRAEVTAEGFSYALNLAADAPPMLNGEGGFSRKAADPKHASYYYSRPQLQVSGTLVLDGRTLPVSGRAWLDHEWSSELLPEAAQGWDWIGLNFDDGSALMAFRLRGREQATAGRGKSDAALSVATAGEALPAQAEALWAAATLRHADAALEILSPQAVAFTALRRWRSPRTGVDYPVEWQVRAGARRLHLQPLIDDQELDSRRSTGALYWEGAVRVSEGGREIGRGYLEMTGYSEKIKVG</sequence>
<protein>
    <submittedName>
        <fullName evidence="3">Putative secreted hydrolase</fullName>
    </submittedName>
</protein>
<dbReference type="PANTHER" id="PTHR38591:SF1">
    <property type="entry name" value="BLL1000 PROTEIN"/>
    <property type="match status" value="1"/>
</dbReference>
<dbReference type="SUPFAM" id="SSF159245">
    <property type="entry name" value="AttH-like"/>
    <property type="match status" value="1"/>
</dbReference>
<keyword evidence="1" id="KW-0732">Signal</keyword>
<dbReference type="PANTHER" id="PTHR38591">
    <property type="entry name" value="HYDROLASE"/>
    <property type="match status" value="1"/>
</dbReference>
<evidence type="ECO:0000259" key="2">
    <source>
        <dbReference type="Pfam" id="PF07143"/>
    </source>
</evidence>
<gene>
    <name evidence="3" type="ORF">GGD90_002601</name>
</gene>
<feature type="signal peptide" evidence="1">
    <location>
        <begin position="1"/>
        <end position="20"/>
    </location>
</feature>
<dbReference type="RefSeq" id="WP_153117527.1">
    <property type="nucleotide sequence ID" value="NZ_JACIGE010000010.1"/>
</dbReference>
<evidence type="ECO:0000313" key="3">
    <source>
        <dbReference type="EMBL" id="MBB4248209.1"/>
    </source>
</evidence>
<keyword evidence="3" id="KW-0378">Hydrolase</keyword>
<reference evidence="3 4" key="1">
    <citation type="submission" date="2020-08" db="EMBL/GenBank/DDBJ databases">
        <title>Genome sequencing of Purple Non-Sulfur Bacteria from various extreme environments.</title>
        <authorList>
            <person name="Mayer M."/>
        </authorList>
    </citation>
    <scope>NUCLEOTIDE SEQUENCE [LARGE SCALE GENOMIC DNA]</scope>
    <source>
        <strain evidence="3 4">2761</strain>
    </source>
</reference>
<name>A0A840GJ56_RHOTE</name>
<feature type="chain" id="PRO_5032389497" evidence="1">
    <location>
        <begin position="21"/>
        <end position="415"/>
    </location>
</feature>
<comment type="caution">
    <text evidence="3">The sequence shown here is derived from an EMBL/GenBank/DDBJ whole genome shotgun (WGS) entry which is preliminary data.</text>
</comment>
<keyword evidence="4" id="KW-1185">Reference proteome</keyword>
<dbReference type="InterPro" id="IPR023374">
    <property type="entry name" value="AttH-like_dom_sf"/>
</dbReference>
<proteinExistence type="predicted"/>
<organism evidence="3 4">
    <name type="scientific">Rhodocyclus tenuis</name>
    <name type="common">Rhodospirillum tenue</name>
    <dbReference type="NCBI Taxonomy" id="1066"/>
    <lineage>
        <taxon>Bacteria</taxon>
        <taxon>Pseudomonadati</taxon>
        <taxon>Pseudomonadota</taxon>
        <taxon>Betaproteobacteria</taxon>
        <taxon>Rhodocyclales</taxon>
        <taxon>Rhodocyclaceae</taxon>
        <taxon>Rhodocyclus</taxon>
    </lineage>
</organism>
<accession>A0A840GJ56</accession>
<evidence type="ECO:0000256" key="1">
    <source>
        <dbReference type="SAM" id="SignalP"/>
    </source>
</evidence>
<dbReference type="OrthoDB" id="9770826at2"/>
<dbReference type="GO" id="GO:0016787">
    <property type="term" value="F:hydrolase activity"/>
    <property type="evidence" value="ECO:0007669"/>
    <property type="project" value="UniProtKB-KW"/>
</dbReference>
<dbReference type="Pfam" id="PF17186">
    <property type="entry name" value="Lipocalin_9"/>
    <property type="match status" value="1"/>
</dbReference>
<evidence type="ECO:0000313" key="4">
    <source>
        <dbReference type="Proteomes" id="UP000587070"/>
    </source>
</evidence>
<dbReference type="EMBL" id="JACIGE010000010">
    <property type="protein sequence ID" value="MBB4248209.1"/>
    <property type="molecule type" value="Genomic_DNA"/>
</dbReference>
<dbReference type="Proteomes" id="UP000587070">
    <property type="component" value="Unassembled WGS sequence"/>
</dbReference>
<dbReference type="InterPro" id="IPR010791">
    <property type="entry name" value="AttH_dom"/>
</dbReference>
<dbReference type="Pfam" id="PF07143">
    <property type="entry name" value="CrtC"/>
    <property type="match status" value="1"/>
</dbReference>
<feature type="domain" description="AttH" evidence="2">
    <location>
        <begin position="71"/>
        <end position="251"/>
    </location>
</feature>